<name>A0A7J7LS05_9MAGN</name>
<comment type="caution">
    <text evidence="5">The sequence shown here is derived from an EMBL/GenBank/DDBJ whole genome shotgun (WGS) entry which is preliminary data.</text>
</comment>
<dbReference type="EMBL" id="JACGCM010002073">
    <property type="protein sequence ID" value="KAF6145332.1"/>
    <property type="molecule type" value="Genomic_DNA"/>
</dbReference>
<dbReference type="InterPro" id="IPR032867">
    <property type="entry name" value="DYW_dom"/>
</dbReference>
<dbReference type="PROSITE" id="PS51375">
    <property type="entry name" value="PPR"/>
    <property type="match status" value="1"/>
</dbReference>
<evidence type="ECO:0000256" key="2">
    <source>
        <dbReference type="PROSITE-ProRule" id="PRU00708"/>
    </source>
</evidence>
<feature type="compositionally biased region" description="Low complexity" evidence="3">
    <location>
        <begin position="140"/>
        <end position="164"/>
    </location>
</feature>
<evidence type="ECO:0000259" key="4">
    <source>
        <dbReference type="Pfam" id="PF14432"/>
    </source>
</evidence>
<gene>
    <name evidence="5" type="ORF">GIB67_016793</name>
</gene>
<proteinExistence type="predicted"/>
<dbReference type="Pfam" id="PF13041">
    <property type="entry name" value="PPR_2"/>
    <property type="match status" value="1"/>
</dbReference>
<dbReference type="Proteomes" id="UP000541444">
    <property type="component" value="Unassembled WGS sequence"/>
</dbReference>
<dbReference type="Pfam" id="PF01535">
    <property type="entry name" value="PPR"/>
    <property type="match status" value="1"/>
</dbReference>
<organism evidence="5 6">
    <name type="scientific">Kingdonia uniflora</name>
    <dbReference type="NCBI Taxonomy" id="39325"/>
    <lineage>
        <taxon>Eukaryota</taxon>
        <taxon>Viridiplantae</taxon>
        <taxon>Streptophyta</taxon>
        <taxon>Embryophyta</taxon>
        <taxon>Tracheophyta</taxon>
        <taxon>Spermatophyta</taxon>
        <taxon>Magnoliopsida</taxon>
        <taxon>Ranunculales</taxon>
        <taxon>Circaeasteraceae</taxon>
        <taxon>Kingdonia</taxon>
    </lineage>
</organism>
<dbReference type="InterPro" id="IPR011990">
    <property type="entry name" value="TPR-like_helical_dom_sf"/>
</dbReference>
<sequence length="586" mass="67468">MASPMAIHRAGNSMVMSLLTKVRSSNPNFFIFKQNHTIFSARNPHFKPLSTSAIPNNYQTHQHEENPNEWNSQNQGYPQRGNQWESQNQGYPQRGNSNLWVPPNPQRGNPNPNQWVPQDQSFNQRGSPNSNPNQWVPQDQNFNQMGNPNPNPNQWSNQSQNFNQRPNPVPNHWNNQVQNFEQRGNLNSNQWNNNQDQNQRPVVEQHSMPQNVDLLGLCKMGKVKEAVEFMGQGVNADPHTFYALLDSCGDLKLVEEACQVRDFLMRSPFRADLKLVNKAIEMFGKCKSMKDCRSLFDRMPVRNLDTWHLMINGYAMNGEADEGLQYFEQMKRVGVRPNGETFLAILSACASDEAIEEAFIHFEKMKDEYGITPGTKHYLGLIDVLGKSGHVNEALEFIEKLPFEPTSEVWETLKNFAQIHGDVDLEDRAEELMLALDPSKADSKKLPTPISKKLISSTNMLQEMNRVNEFRYPKPYKAEEERLRKLREEMKAAAYVPDTRYVLHDIDQEAKEQALLYHSERLAIGYGLISTPARQTLRIIKNLRICGDCHNAIKIMARIVGRELIVRDNKRFHHFKEGKCSCGDYW</sequence>
<evidence type="ECO:0000256" key="1">
    <source>
        <dbReference type="ARBA" id="ARBA00022737"/>
    </source>
</evidence>
<protein>
    <recommendedName>
        <fullName evidence="4">DYW domain-containing protein</fullName>
    </recommendedName>
</protein>
<keyword evidence="1" id="KW-0677">Repeat</keyword>
<evidence type="ECO:0000256" key="3">
    <source>
        <dbReference type="SAM" id="MobiDB-lite"/>
    </source>
</evidence>
<dbReference type="InterPro" id="IPR046960">
    <property type="entry name" value="PPR_At4g14850-like_plant"/>
</dbReference>
<dbReference type="AlphaFoldDB" id="A0A7J7LS05"/>
<dbReference type="Gene3D" id="1.25.40.10">
    <property type="entry name" value="Tetratricopeptide repeat domain"/>
    <property type="match status" value="1"/>
</dbReference>
<dbReference type="GO" id="GO:0008270">
    <property type="term" value="F:zinc ion binding"/>
    <property type="evidence" value="ECO:0007669"/>
    <property type="project" value="InterPro"/>
</dbReference>
<feature type="repeat" description="PPR" evidence="2">
    <location>
        <begin position="303"/>
        <end position="337"/>
    </location>
</feature>
<dbReference type="GO" id="GO:0003723">
    <property type="term" value="F:RNA binding"/>
    <property type="evidence" value="ECO:0007669"/>
    <property type="project" value="InterPro"/>
</dbReference>
<evidence type="ECO:0000313" key="6">
    <source>
        <dbReference type="Proteomes" id="UP000541444"/>
    </source>
</evidence>
<accession>A0A7J7LS05</accession>
<evidence type="ECO:0000313" key="5">
    <source>
        <dbReference type="EMBL" id="KAF6145332.1"/>
    </source>
</evidence>
<dbReference type="InterPro" id="IPR002885">
    <property type="entry name" value="PPR_rpt"/>
</dbReference>
<dbReference type="OrthoDB" id="185373at2759"/>
<reference evidence="5 6" key="1">
    <citation type="journal article" date="2020" name="IScience">
        <title>Genome Sequencing of the Endangered Kingdonia uniflora (Circaeasteraceae, Ranunculales) Reveals Potential Mechanisms of Evolutionary Specialization.</title>
        <authorList>
            <person name="Sun Y."/>
            <person name="Deng T."/>
            <person name="Zhang A."/>
            <person name="Moore M.J."/>
            <person name="Landis J.B."/>
            <person name="Lin N."/>
            <person name="Zhang H."/>
            <person name="Zhang X."/>
            <person name="Huang J."/>
            <person name="Zhang X."/>
            <person name="Sun H."/>
            <person name="Wang H."/>
        </authorList>
    </citation>
    <scope>NUCLEOTIDE SEQUENCE [LARGE SCALE GENOMIC DNA]</scope>
    <source>
        <strain evidence="5">TB1705</strain>
        <tissue evidence="5">Leaf</tissue>
    </source>
</reference>
<keyword evidence="6" id="KW-1185">Reference proteome</keyword>
<dbReference type="PANTHER" id="PTHR47926:SF353">
    <property type="entry name" value="DYW DOMAIN-CONTAINING PROTEIN"/>
    <property type="match status" value="1"/>
</dbReference>
<dbReference type="Pfam" id="PF14432">
    <property type="entry name" value="DYW_deaminase"/>
    <property type="match status" value="1"/>
</dbReference>
<feature type="region of interest" description="Disordered" evidence="3">
    <location>
        <begin position="59"/>
        <end position="175"/>
    </location>
</feature>
<dbReference type="PANTHER" id="PTHR47926">
    <property type="entry name" value="PENTATRICOPEPTIDE REPEAT-CONTAINING PROTEIN"/>
    <property type="match status" value="1"/>
</dbReference>
<feature type="domain" description="DYW" evidence="4">
    <location>
        <begin position="495"/>
        <end position="586"/>
    </location>
</feature>
<dbReference type="GO" id="GO:0009451">
    <property type="term" value="P:RNA modification"/>
    <property type="evidence" value="ECO:0007669"/>
    <property type="project" value="InterPro"/>
</dbReference>
<feature type="compositionally biased region" description="Polar residues" evidence="3">
    <location>
        <begin position="115"/>
        <end position="139"/>
    </location>
</feature>
<dbReference type="NCBIfam" id="TIGR00756">
    <property type="entry name" value="PPR"/>
    <property type="match status" value="1"/>
</dbReference>
<feature type="compositionally biased region" description="Polar residues" evidence="3">
    <location>
        <begin position="68"/>
        <end position="99"/>
    </location>
</feature>